<dbReference type="EMBL" id="LR899012">
    <property type="protein sequence ID" value="CAD7088767.1"/>
    <property type="molecule type" value="Genomic_DNA"/>
</dbReference>
<feature type="compositionally biased region" description="Polar residues" evidence="1">
    <location>
        <begin position="30"/>
        <end position="47"/>
    </location>
</feature>
<dbReference type="AlphaFoldDB" id="A0A7R8UXH3"/>
<evidence type="ECO:0000256" key="1">
    <source>
        <dbReference type="SAM" id="MobiDB-lite"/>
    </source>
</evidence>
<gene>
    <name evidence="2" type="ORF">HERILL_LOCUS11362</name>
</gene>
<sequence>MSEKMKSTVPSRIPISSRPPTPSGSHLKISASSSRSAPMQTSFSQSPRNKDDTTEMVVPIAPKRISKAPIAKVMSSAFNRMESSIKNEFRMCAIEKMKELKRDIIRDIRKDLIENLYQLHMKDERGTSTATSADANEKSQEPDIILIQSRRTIKSSKKSSEVTRFQELKLREALLDAIVDSL</sequence>
<feature type="region of interest" description="Disordered" evidence="1">
    <location>
        <begin position="1"/>
        <end position="54"/>
    </location>
</feature>
<accession>A0A7R8UXH3</accession>
<dbReference type="InParanoid" id="A0A7R8UXH3"/>
<evidence type="ECO:0000313" key="3">
    <source>
        <dbReference type="Proteomes" id="UP000594454"/>
    </source>
</evidence>
<proteinExistence type="predicted"/>
<reference evidence="2 3" key="1">
    <citation type="submission" date="2020-11" db="EMBL/GenBank/DDBJ databases">
        <authorList>
            <person name="Wallbank WR R."/>
            <person name="Pardo Diaz C."/>
            <person name="Kozak K."/>
            <person name="Martin S."/>
            <person name="Jiggins C."/>
            <person name="Moest M."/>
            <person name="Warren A I."/>
            <person name="Generalovic N T."/>
            <person name="Byers J.R.P. K."/>
            <person name="Montejo-Kovacevich G."/>
            <person name="Yen C E."/>
        </authorList>
    </citation>
    <scope>NUCLEOTIDE SEQUENCE [LARGE SCALE GENOMIC DNA]</scope>
</reference>
<organism evidence="2 3">
    <name type="scientific">Hermetia illucens</name>
    <name type="common">Black soldier fly</name>
    <dbReference type="NCBI Taxonomy" id="343691"/>
    <lineage>
        <taxon>Eukaryota</taxon>
        <taxon>Metazoa</taxon>
        <taxon>Ecdysozoa</taxon>
        <taxon>Arthropoda</taxon>
        <taxon>Hexapoda</taxon>
        <taxon>Insecta</taxon>
        <taxon>Pterygota</taxon>
        <taxon>Neoptera</taxon>
        <taxon>Endopterygota</taxon>
        <taxon>Diptera</taxon>
        <taxon>Brachycera</taxon>
        <taxon>Stratiomyomorpha</taxon>
        <taxon>Stratiomyidae</taxon>
        <taxon>Hermetiinae</taxon>
        <taxon>Hermetia</taxon>
    </lineage>
</organism>
<evidence type="ECO:0000313" key="2">
    <source>
        <dbReference type="EMBL" id="CAD7088767.1"/>
    </source>
</evidence>
<feature type="compositionally biased region" description="Low complexity" evidence="1">
    <location>
        <begin position="7"/>
        <end position="16"/>
    </location>
</feature>
<keyword evidence="3" id="KW-1185">Reference proteome</keyword>
<protein>
    <submittedName>
        <fullName evidence="2">Uncharacterized protein</fullName>
    </submittedName>
</protein>
<name>A0A7R8UXH3_HERIL</name>
<dbReference type="Proteomes" id="UP000594454">
    <property type="component" value="Chromosome 4"/>
</dbReference>